<proteinExistence type="predicted"/>
<name>A0A2W1BQW8_HELAM</name>
<evidence type="ECO:0000313" key="1">
    <source>
        <dbReference type="EMBL" id="PZC76721.1"/>
    </source>
</evidence>
<keyword evidence="2" id="KW-1185">Reference proteome</keyword>
<accession>A0A2W1BQW8</accession>
<sequence length="99" mass="10507">MVHIYSPPSPNYINNKTDHLTVTEMNLVNSATNPSTVHNSVDATTAVSSAVSASRSADEASIRSMCSNTSHGALFVDLVLFSRLGSPKMISVKPEIESA</sequence>
<protein>
    <submittedName>
        <fullName evidence="1">Uncharacterized protein</fullName>
    </submittedName>
</protein>
<evidence type="ECO:0000313" key="2">
    <source>
        <dbReference type="Proteomes" id="UP000249218"/>
    </source>
</evidence>
<dbReference type="EMBL" id="KZ149947">
    <property type="protein sequence ID" value="PZC76721.1"/>
    <property type="molecule type" value="Genomic_DNA"/>
</dbReference>
<organism evidence="1 2">
    <name type="scientific">Helicoverpa armigera</name>
    <name type="common">Cotton bollworm</name>
    <name type="synonym">Heliothis armigera</name>
    <dbReference type="NCBI Taxonomy" id="29058"/>
    <lineage>
        <taxon>Eukaryota</taxon>
        <taxon>Metazoa</taxon>
        <taxon>Ecdysozoa</taxon>
        <taxon>Arthropoda</taxon>
        <taxon>Hexapoda</taxon>
        <taxon>Insecta</taxon>
        <taxon>Pterygota</taxon>
        <taxon>Neoptera</taxon>
        <taxon>Endopterygota</taxon>
        <taxon>Lepidoptera</taxon>
        <taxon>Glossata</taxon>
        <taxon>Ditrysia</taxon>
        <taxon>Noctuoidea</taxon>
        <taxon>Noctuidae</taxon>
        <taxon>Heliothinae</taxon>
        <taxon>Helicoverpa</taxon>
    </lineage>
</organism>
<reference evidence="1 2" key="1">
    <citation type="journal article" date="2017" name="BMC Biol.">
        <title>Genomic innovations, transcriptional plasticity and gene loss underlying the evolution and divergence of two highly polyphagous and invasive Helicoverpa pest species.</title>
        <authorList>
            <person name="Pearce S.L."/>
            <person name="Clarke D.F."/>
            <person name="East P.D."/>
            <person name="Elfekih S."/>
            <person name="Gordon K.H."/>
            <person name="Jermiin L.S."/>
            <person name="McGaughran A."/>
            <person name="Oakeshott J.G."/>
            <person name="Papanikolaou A."/>
            <person name="Perera O.P."/>
            <person name="Rane R.V."/>
            <person name="Richards S."/>
            <person name="Tay W.T."/>
            <person name="Walsh T.K."/>
            <person name="Anderson A."/>
            <person name="Anderson C.J."/>
            <person name="Asgari S."/>
            <person name="Board P.G."/>
            <person name="Bretschneider A."/>
            <person name="Campbell P.M."/>
            <person name="Chertemps T."/>
            <person name="Christeller J.T."/>
            <person name="Coppin C.W."/>
            <person name="Downes S.J."/>
            <person name="Duan G."/>
            <person name="Farnsworth C.A."/>
            <person name="Good R.T."/>
            <person name="Han L.B."/>
            <person name="Han Y.C."/>
            <person name="Hatje K."/>
            <person name="Horne I."/>
            <person name="Huang Y.P."/>
            <person name="Hughes D.S."/>
            <person name="Jacquin-Joly E."/>
            <person name="James W."/>
            <person name="Jhangiani S."/>
            <person name="Kollmar M."/>
            <person name="Kuwar S.S."/>
            <person name="Li S."/>
            <person name="Liu N.Y."/>
            <person name="Maibeche M.T."/>
            <person name="Miller J.R."/>
            <person name="Montagne N."/>
            <person name="Perry T."/>
            <person name="Qu J."/>
            <person name="Song S.V."/>
            <person name="Sutton G.G."/>
            <person name="Vogel H."/>
            <person name="Walenz B.P."/>
            <person name="Xu W."/>
            <person name="Zhang H.J."/>
            <person name="Zou Z."/>
            <person name="Batterham P."/>
            <person name="Edwards O.R."/>
            <person name="Feyereisen R."/>
            <person name="Gibbs R.A."/>
            <person name="Heckel D.G."/>
            <person name="McGrath A."/>
            <person name="Robin C."/>
            <person name="Scherer S.E."/>
            <person name="Worley K.C."/>
            <person name="Wu Y.D."/>
        </authorList>
    </citation>
    <scope>NUCLEOTIDE SEQUENCE [LARGE SCALE GENOMIC DNA]</scope>
    <source>
        <strain evidence="1">Harm_GR_Male_#8</strain>
        <tissue evidence="1">Whole organism</tissue>
    </source>
</reference>
<gene>
    <name evidence="1" type="primary">HaOG204165</name>
    <name evidence="1" type="ORF">B5X24_HaOG204165</name>
</gene>
<dbReference type="Proteomes" id="UP000249218">
    <property type="component" value="Unassembled WGS sequence"/>
</dbReference>
<dbReference type="AlphaFoldDB" id="A0A2W1BQW8"/>